<dbReference type="Proteomes" id="UP000472335">
    <property type="component" value="Unassembled WGS sequence"/>
</dbReference>
<dbReference type="PANTHER" id="PTHR46825">
    <property type="entry name" value="D-ALANYL-D-ALANINE-CARBOXYPEPTIDASE/ENDOPEPTIDASE AMPH"/>
    <property type="match status" value="1"/>
</dbReference>
<dbReference type="Pfam" id="PF00144">
    <property type="entry name" value="Beta-lactamase"/>
    <property type="match status" value="1"/>
</dbReference>
<dbReference type="PANTHER" id="PTHR46825:SF7">
    <property type="entry name" value="D-ALANYL-D-ALANINE CARBOXYPEPTIDASE"/>
    <property type="match status" value="1"/>
</dbReference>
<name>A0A6G4V0A8_9ACTN</name>
<dbReference type="Gene3D" id="3.40.710.10">
    <property type="entry name" value="DD-peptidase/beta-lactamase superfamily"/>
    <property type="match status" value="1"/>
</dbReference>
<gene>
    <name evidence="3" type="ORF">G5C60_06670</name>
</gene>
<accession>A0A6G4V0A8</accession>
<evidence type="ECO:0000256" key="1">
    <source>
        <dbReference type="SAM" id="MobiDB-lite"/>
    </source>
</evidence>
<evidence type="ECO:0000313" key="3">
    <source>
        <dbReference type="EMBL" id="NGO07340.1"/>
    </source>
</evidence>
<dbReference type="AlphaFoldDB" id="A0A6G4V0A8"/>
<sequence>MTLAVAGVGVIGVATLLGSGSGARGADADPVSRGQFQRDADAVRDTGATGLAARARDTSGRDTTVRSGVADLKQGGSVPFDAYYRVGSDTKTFVAVVALQLVAEGTLSLDDTVEQWLPGVVAGKGNDGSRITLRNLLQHTSGLADYTDILFEDPAELTPERFREQRFTVRTPEQQVALAMTRAPGWLPDAGDPGAETRWAYSNTNYVLAGMIIAEATGHRWEQEVHERVIEPLDLRHTMTFGTSPYMPRPTASGYVQFPGRDDLTDTTLSVAGGADGSIVSTTADMNTFLRALMGGRLLPSEQLAQMRTTVPDSGEGGIDGARYGLGIVWRPVEGCPKGVWYHGGTSMGTVSEGAVTPDGKTSAAAAVFTTRFGDEERFLRQSEATIDLIDHAVCGR</sequence>
<evidence type="ECO:0000259" key="2">
    <source>
        <dbReference type="Pfam" id="PF00144"/>
    </source>
</evidence>
<feature type="domain" description="Beta-lactamase-related" evidence="2">
    <location>
        <begin position="64"/>
        <end position="380"/>
    </location>
</feature>
<dbReference type="InterPro" id="IPR001466">
    <property type="entry name" value="Beta-lactam-related"/>
</dbReference>
<reference evidence="3 4" key="1">
    <citation type="submission" date="2020-02" db="EMBL/GenBank/DDBJ databases">
        <title>Whole-genome analyses of novel actinobacteria.</title>
        <authorList>
            <person name="Sahin N."/>
            <person name="Gencbay T."/>
        </authorList>
    </citation>
    <scope>NUCLEOTIDE SEQUENCE [LARGE SCALE GENOMIC DNA]</scope>
    <source>
        <strain evidence="3 4">HC44</strain>
    </source>
</reference>
<feature type="region of interest" description="Disordered" evidence="1">
    <location>
        <begin position="20"/>
        <end position="40"/>
    </location>
</feature>
<proteinExistence type="predicted"/>
<dbReference type="SUPFAM" id="SSF56601">
    <property type="entry name" value="beta-lactamase/transpeptidase-like"/>
    <property type="match status" value="1"/>
</dbReference>
<organism evidence="3 4">
    <name type="scientific">Streptomyces scabichelini</name>
    <dbReference type="NCBI Taxonomy" id="2711217"/>
    <lineage>
        <taxon>Bacteria</taxon>
        <taxon>Bacillati</taxon>
        <taxon>Actinomycetota</taxon>
        <taxon>Actinomycetes</taxon>
        <taxon>Kitasatosporales</taxon>
        <taxon>Streptomycetaceae</taxon>
        <taxon>Streptomyces</taxon>
    </lineage>
</organism>
<dbReference type="InterPro" id="IPR012338">
    <property type="entry name" value="Beta-lactam/transpept-like"/>
</dbReference>
<feature type="compositionally biased region" description="Low complexity" evidence="1">
    <location>
        <begin position="20"/>
        <end position="29"/>
    </location>
</feature>
<evidence type="ECO:0000313" key="4">
    <source>
        <dbReference type="Proteomes" id="UP000472335"/>
    </source>
</evidence>
<protein>
    <submittedName>
        <fullName evidence="3">Beta-lactamase family protein</fullName>
    </submittedName>
</protein>
<keyword evidence="4" id="KW-1185">Reference proteome</keyword>
<dbReference type="EMBL" id="JAAKZY010000014">
    <property type="protein sequence ID" value="NGO07340.1"/>
    <property type="molecule type" value="Genomic_DNA"/>
</dbReference>
<comment type="caution">
    <text evidence="3">The sequence shown here is derived from an EMBL/GenBank/DDBJ whole genome shotgun (WGS) entry which is preliminary data.</text>
</comment>
<dbReference type="InterPro" id="IPR050491">
    <property type="entry name" value="AmpC-like"/>
</dbReference>